<comment type="subcellular location">
    <subcellularLocation>
        <location evidence="1 10">Periplasm</location>
    </subcellularLocation>
</comment>
<dbReference type="PANTHER" id="PTHR35869">
    <property type="entry name" value="OUTER-MEMBRANE LIPOPROTEIN CARRIER PROTEIN"/>
    <property type="match status" value="1"/>
</dbReference>
<dbReference type="CDD" id="cd16325">
    <property type="entry name" value="LolA"/>
    <property type="match status" value="1"/>
</dbReference>
<dbReference type="NCBIfam" id="TIGR00547">
    <property type="entry name" value="lolA"/>
    <property type="match status" value="1"/>
</dbReference>
<keyword evidence="9 10" id="KW-0143">Chaperone</keyword>
<keyword evidence="5 10" id="KW-0813">Transport</keyword>
<evidence type="ECO:0000256" key="1">
    <source>
        <dbReference type="ARBA" id="ARBA00004418"/>
    </source>
</evidence>
<evidence type="ECO:0000313" key="11">
    <source>
        <dbReference type="EMBL" id="GGF97007.1"/>
    </source>
</evidence>
<evidence type="ECO:0000256" key="8">
    <source>
        <dbReference type="ARBA" id="ARBA00022927"/>
    </source>
</evidence>
<dbReference type="InterPro" id="IPR029046">
    <property type="entry name" value="LolA/LolB/LppX"/>
</dbReference>
<evidence type="ECO:0000256" key="2">
    <source>
        <dbReference type="ARBA" id="ARBA00007615"/>
    </source>
</evidence>
<protein>
    <recommendedName>
        <fullName evidence="4 10">Outer-membrane lipoprotein carrier protein</fullName>
    </recommendedName>
</protein>
<evidence type="ECO:0000256" key="5">
    <source>
        <dbReference type="ARBA" id="ARBA00022448"/>
    </source>
</evidence>
<dbReference type="SUPFAM" id="SSF89392">
    <property type="entry name" value="Prokaryotic lipoproteins and lipoprotein localization factors"/>
    <property type="match status" value="1"/>
</dbReference>
<name>A0A917CTC0_9GAMM</name>
<evidence type="ECO:0000256" key="6">
    <source>
        <dbReference type="ARBA" id="ARBA00022729"/>
    </source>
</evidence>
<evidence type="ECO:0000256" key="7">
    <source>
        <dbReference type="ARBA" id="ARBA00022764"/>
    </source>
</evidence>
<dbReference type="Pfam" id="PF03548">
    <property type="entry name" value="LolA"/>
    <property type="match status" value="1"/>
</dbReference>
<evidence type="ECO:0000256" key="10">
    <source>
        <dbReference type="HAMAP-Rule" id="MF_00240"/>
    </source>
</evidence>
<evidence type="ECO:0000256" key="4">
    <source>
        <dbReference type="ARBA" id="ARBA00014035"/>
    </source>
</evidence>
<organism evidence="11 12">
    <name type="scientific">Arenimonas maotaiensis</name>
    <dbReference type="NCBI Taxonomy" id="1446479"/>
    <lineage>
        <taxon>Bacteria</taxon>
        <taxon>Pseudomonadati</taxon>
        <taxon>Pseudomonadota</taxon>
        <taxon>Gammaproteobacteria</taxon>
        <taxon>Lysobacterales</taxon>
        <taxon>Lysobacteraceae</taxon>
        <taxon>Arenimonas</taxon>
    </lineage>
</organism>
<reference evidence="11" key="1">
    <citation type="journal article" date="2014" name="Int. J. Syst. Evol. Microbiol.">
        <title>Complete genome sequence of Corynebacterium casei LMG S-19264T (=DSM 44701T), isolated from a smear-ripened cheese.</title>
        <authorList>
            <consortium name="US DOE Joint Genome Institute (JGI-PGF)"/>
            <person name="Walter F."/>
            <person name="Albersmeier A."/>
            <person name="Kalinowski J."/>
            <person name="Ruckert C."/>
        </authorList>
    </citation>
    <scope>NUCLEOTIDE SEQUENCE</scope>
    <source>
        <strain evidence="11">CGMCC 1.12726</strain>
    </source>
</reference>
<evidence type="ECO:0000256" key="3">
    <source>
        <dbReference type="ARBA" id="ARBA00011245"/>
    </source>
</evidence>
<feature type="signal peptide" evidence="10">
    <location>
        <begin position="1"/>
        <end position="18"/>
    </location>
</feature>
<dbReference type="EMBL" id="BMFO01000004">
    <property type="protein sequence ID" value="GGF97007.1"/>
    <property type="molecule type" value="Genomic_DNA"/>
</dbReference>
<evidence type="ECO:0000256" key="9">
    <source>
        <dbReference type="ARBA" id="ARBA00023186"/>
    </source>
</evidence>
<dbReference type="InterPro" id="IPR018323">
    <property type="entry name" value="OM_lipoprot_carrier_LolA_Pbac"/>
</dbReference>
<dbReference type="RefSeq" id="WP_188450101.1">
    <property type="nucleotide sequence ID" value="NZ_BMFO01000004.1"/>
</dbReference>
<sequence precursor="true">MRRFCFAALLLLASAAHAQDARRQYLQFATGLNSAAAEFRQTVTGPNGEKVQSAQGNMEMRAPDRFRWEYRAPSPQLIVADGRKVWIYDPELRQVTVKPQDAMNQDNPLSALLRPETVDRFYRVSELPARQGLQWLQLLPVRKADSPFDKAELGFRDGALRSMRLFDAMGQVSEFNFGTWRRNAAIAETRFRFKPPKGVDVVE</sequence>
<dbReference type="HAMAP" id="MF_00240">
    <property type="entry name" value="LolA"/>
    <property type="match status" value="1"/>
</dbReference>
<accession>A0A917CTC0</accession>
<dbReference type="PANTHER" id="PTHR35869:SF1">
    <property type="entry name" value="OUTER-MEMBRANE LIPOPROTEIN CARRIER PROTEIN"/>
    <property type="match status" value="1"/>
</dbReference>
<dbReference type="Proteomes" id="UP000632858">
    <property type="component" value="Unassembled WGS sequence"/>
</dbReference>
<comment type="similarity">
    <text evidence="2 10">Belongs to the LolA family.</text>
</comment>
<comment type="caution">
    <text evidence="11">The sequence shown here is derived from an EMBL/GenBank/DDBJ whole genome shotgun (WGS) entry which is preliminary data.</text>
</comment>
<keyword evidence="11" id="KW-0449">Lipoprotein</keyword>
<keyword evidence="6 10" id="KW-0732">Signal</keyword>
<keyword evidence="12" id="KW-1185">Reference proteome</keyword>
<gene>
    <name evidence="10 11" type="primary">lolA</name>
    <name evidence="11" type="ORF">GCM10010960_18370</name>
</gene>
<comment type="subunit">
    <text evidence="3 10">Monomer.</text>
</comment>
<feature type="chain" id="PRO_5038178777" description="Outer-membrane lipoprotein carrier protein" evidence="10">
    <location>
        <begin position="19"/>
        <end position="203"/>
    </location>
</feature>
<dbReference type="Gene3D" id="2.50.20.10">
    <property type="entry name" value="Lipoprotein localisation LolA/LolB/LppX"/>
    <property type="match status" value="1"/>
</dbReference>
<dbReference type="GO" id="GO:0042953">
    <property type="term" value="P:lipoprotein transport"/>
    <property type="evidence" value="ECO:0007669"/>
    <property type="project" value="InterPro"/>
</dbReference>
<keyword evidence="8 10" id="KW-0653">Protein transport</keyword>
<reference evidence="11" key="2">
    <citation type="submission" date="2020-09" db="EMBL/GenBank/DDBJ databases">
        <authorList>
            <person name="Sun Q."/>
            <person name="Zhou Y."/>
        </authorList>
    </citation>
    <scope>NUCLEOTIDE SEQUENCE</scope>
    <source>
        <strain evidence="11">CGMCC 1.12726</strain>
    </source>
</reference>
<dbReference type="GO" id="GO:0044874">
    <property type="term" value="P:lipoprotein localization to outer membrane"/>
    <property type="evidence" value="ECO:0007669"/>
    <property type="project" value="UniProtKB-UniRule"/>
</dbReference>
<evidence type="ECO:0000313" key="12">
    <source>
        <dbReference type="Proteomes" id="UP000632858"/>
    </source>
</evidence>
<proteinExistence type="inferred from homology"/>
<comment type="function">
    <text evidence="10">Participates in the translocation of lipoproteins from the inner membrane to the outer membrane. Only forms a complex with a lipoprotein if the residue after the N-terminal Cys is not an aspartate (The Asp acts as a targeting signal to indicate that the lipoprotein should stay in the inner membrane).</text>
</comment>
<dbReference type="AlphaFoldDB" id="A0A917CTC0"/>
<dbReference type="GO" id="GO:0030288">
    <property type="term" value="C:outer membrane-bounded periplasmic space"/>
    <property type="evidence" value="ECO:0007669"/>
    <property type="project" value="TreeGrafter"/>
</dbReference>
<keyword evidence="7 10" id="KW-0574">Periplasm</keyword>
<dbReference type="InterPro" id="IPR004564">
    <property type="entry name" value="OM_lipoprot_carrier_LolA-like"/>
</dbReference>